<protein>
    <submittedName>
        <fullName evidence="1">Phospholipase D-like protein</fullName>
    </submittedName>
</protein>
<keyword evidence="2" id="KW-1185">Reference proteome</keyword>
<sequence>MEIDTIYSYPDLDVLNEIVSGPQIEVASPFYSSASLKLVTKGGVKRMALITRLPTQYIMPSAFIENDPKPLSALFSIMNDRLRVYALPSLHAKLYLQDSLAWVGSANMTLNGFSGKPEIIIRFKDREKYWRGIFSDYRNLANPVNKANLEKLQRWIDLGLTKVRSQENTAERPSGETAYAPLTFEDFVEWLAEPSQPHPSIRKHILDRVKGKNFMSGHVPPAFHGAMAFLRLKSEYRSRLVKTNDTSIPSDIISDFASFVEKHGDEYRGPQGGYWRSYLSTRLGGAQRSGGAGDTVAKKCLVLIPAYVNARRQPQFG</sequence>
<accession>A0A2T5HST4</accession>
<dbReference type="OrthoDB" id="9814092at2"/>
<dbReference type="EMBL" id="QAOH01000004">
    <property type="protein sequence ID" value="PTQ74634.1"/>
    <property type="molecule type" value="Genomic_DNA"/>
</dbReference>
<reference evidence="1 2" key="1">
    <citation type="submission" date="2018-04" db="EMBL/GenBank/DDBJ databases">
        <title>Genomic Encyclopedia of Archaeal and Bacterial Type Strains, Phase II (KMG-II): from individual species to whole genera.</title>
        <authorList>
            <person name="Goeker M."/>
        </authorList>
    </citation>
    <scope>NUCLEOTIDE SEQUENCE [LARGE SCALE GENOMIC DNA]</scope>
    <source>
        <strain evidence="1 2">DSM 100434</strain>
    </source>
</reference>
<dbReference type="SUPFAM" id="SSF56024">
    <property type="entry name" value="Phospholipase D/nuclease"/>
    <property type="match status" value="1"/>
</dbReference>
<name>A0A2T5HST4_9RHOB</name>
<dbReference type="Proteomes" id="UP000244077">
    <property type="component" value="Unassembled WGS sequence"/>
</dbReference>
<dbReference type="Gene3D" id="3.30.870.10">
    <property type="entry name" value="Endonuclease Chain A"/>
    <property type="match status" value="1"/>
</dbReference>
<gene>
    <name evidence="1" type="ORF">C8N42_104279</name>
</gene>
<proteinExistence type="predicted"/>
<comment type="caution">
    <text evidence="1">The sequence shown here is derived from an EMBL/GenBank/DDBJ whole genome shotgun (WGS) entry which is preliminary data.</text>
</comment>
<evidence type="ECO:0000313" key="2">
    <source>
        <dbReference type="Proteomes" id="UP000244077"/>
    </source>
</evidence>
<dbReference type="RefSeq" id="WP_107815974.1">
    <property type="nucleotide sequence ID" value="NZ_QAOH01000004.1"/>
</dbReference>
<evidence type="ECO:0000313" key="1">
    <source>
        <dbReference type="EMBL" id="PTQ74634.1"/>
    </source>
</evidence>
<organism evidence="1 2">
    <name type="scientific">Celeribacter persicus</name>
    <dbReference type="NCBI Taxonomy" id="1651082"/>
    <lineage>
        <taxon>Bacteria</taxon>
        <taxon>Pseudomonadati</taxon>
        <taxon>Pseudomonadota</taxon>
        <taxon>Alphaproteobacteria</taxon>
        <taxon>Rhodobacterales</taxon>
        <taxon>Roseobacteraceae</taxon>
        <taxon>Celeribacter</taxon>
    </lineage>
</organism>
<dbReference type="AlphaFoldDB" id="A0A2T5HST4"/>